<comment type="caution">
    <text evidence="2">The sequence shown here is derived from an EMBL/GenBank/DDBJ whole genome shotgun (WGS) entry which is preliminary data.</text>
</comment>
<feature type="compositionally biased region" description="Basic and acidic residues" evidence="1">
    <location>
        <begin position="14"/>
        <end position="41"/>
    </location>
</feature>
<dbReference type="EMBL" id="SFCI01000089">
    <property type="protein sequence ID" value="TFY82659.1"/>
    <property type="molecule type" value="Genomic_DNA"/>
</dbReference>
<evidence type="ECO:0000256" key="1">
    <source>
        <dbReference type="SAM" id="MobiDB-lite"/>
    </source>
</evidence>
<reference evidence="2 3" key="1">
    <citation type="submission" date="2019-02" db="EMBL/GenBank/DDBJ databases">
        <title>Genome sequencing of the rare red list fungi Hericium alpestre (H. flagellum).</title>
        <authorList>
            <person name="Buettner E."/>
            <person name="Kellner H."/>
        </authorList>
    </citation>
    <scope>NUCLEOTIDE SEQUENCE [LARGE SCALE GENOMIC DNA]</scope>
    <source>
        <strain evidence="2 3">DSM 108284</strain>
    </source>
</reference>
<dbReference type="Proteomes" id="UP000298061">
    <property type="component" value="Unassembled WGS sequence"/>
</dbReference>
<evidence type="ECO:0000313" key="2">
    <source>
        <dbReference type="EMBL" id="TFY82659.1"/>
    </source>
</evidence>
<proteinExistence type="predicted"/>
<sequence>MQSDPPATIHPRRRAELRGELPTYKNDEFPDKLKRNPEEKRNPPPIFLYGFACNEATLVRYAENNNITVRQGIEFSDTVRSIRDHMKKAFNTPFVRISPLDKRGEQGQRLYGVAAYNNRLYYTAPPCLEAANKPTIPEVIGKIRLALEIFDEPRWYAESGITWSELKRFI</sequence>
<organism evidence="2 3">
    <name type="scientific">Hericium alpestre</name>
    <dbReference type="NCBI Taxonomy" id="135208"/>
    <lineage>
        <taxon>Eukaryota</taxon>
        <taxon>Fungi</taxon>
        <taxon>Dikarya</taxon>
        <taxon>Basidiomycota</taxon>
        <taxon>Agaricomycotina</taxon>
        <taxon>Agaricomycetes</taxon>
        <taxon>Russulales</taxon>
        <taxon>Hericiaceae</taxon>
        <taxon>Hericium</taxon>
    </lineage>
</organism>
<protein>
    <submittedName>
        <fullName evidence="2">Uncharacterized protein</fullName>
    </submittedName>
</protein>
<evidence type="ECO:0000313" key="3">
    <source>
        <dbReference type="Proteomes" id="UP000298061"/>
    </source>
</evidence>
<gene>
    <name evidence="2" type="ORF">EWM64_g1350</name>
</gene>
<accession>A0A4Z0A9Q7</accession>
<dbReference type="AlphaFoldDB" id="A0A4Z0A9Q7"/>
<name>A0A4Z0A9Q7_9AGAM</name>
<feature type="region of interest" description="Disordered" evidence="1">
    <location>
        <begin position="1"/>
        <end position="41"/>
    </location>
</feature>
<keyword evidence="3" id="KW-1185">Reference proteome</keyword>